<protein>
    <submittedName>
        <fullName evidence="1">Uncharacterized protein</fullName>
    </submittedName>
</protein>
<gene>
    <name evidence="1" type="ORF">PPYR_15019</name>
</gene>
<accession>A0A5N3ZZT0</accession>
<sequence>MEEQHESITCTPPELREIANSATENLLPQKSRLKYEKEFLKFDQWCKENKAQHISENVLLPNFETQSRLKKPSSLWLMYSMLRSYLKEVG</sequence>
<comment type="caution">
    <text evidence="1">The sequence shown here is derived from an EMBL/GenBank/DDBJ whole genome shotgun (WGS) entry which is preliminary data.</text>
</comment>
<keyword evidence="2" id="KW-1185">Reference proteome</keyword>
<dbReference type="Proteomes" id="UP000327044">
    <property type="component" value="Unassembled WGS sequence"/>
</dbReference>
<proteinExistence type="predicted"/>
<organism evidence="1 2">
    <name type="scientific">Photinus pyralis</name>
    <name type="common">Common eastern firefly</name>
    <name type="synonym">Lampyris pyralis</name>
    <dbReference type="NCBI Taxonomy" id="7054"/>
    <lineage>
        <taxon>Eukaryota</taxon>
        <taxon>Metazoa</taxon>
        <taxon>Ecdysozoa</taxon>
        <taxon>Arthropoda</taxon>
        <taxon>Hexapoda</taxon>
        <taxon>Insecta</taxon>
        <taxon>Pterygota</taxon>
        <taxon>Neoptera</taxon>
        <taxon>Endopterygota</taxon>
        <taxon>Coleoptera</taxon>
        <taxon>Polyphaga</taxon>
        <taxon>Elateriformia</taxon>
        <taxon>Elateroidea</taxon>
        <taxon>Lampyridae</taxon>
        <taxon>Lampyrinae</taxon>
        <taxon>Photinus</taxon>
    </lineage>
</organism>
<dbReference type="AlphaFoldDB" id="A0A5N3ZZT0"/>
<name>A0A5N3ZZT0_PHOPY</name>
<evidence type="ECO:0000313" key="2">
    <source>
        <dbReference type="Proteomes" id="UP000327044"/>
    </source>
</evidence>
<evidence type="ECO:0000313" key="1">
    <source>
        <dbReference type="EMBL" id="KAB0790575.1"/>
    </source>
</evidence>
<dbReference type="EMBL" id="VVIM01001105">
    <property type="protein sequence ID" value="KAB0790575.1"/>
    <property type="molecule type" value="Genomic_DNA"/>
</dbReference>
<dbReference type="InParanoid" id="A0A5N3ZZT0"/>
<reference evidence="1 2" key="1">
    <citation type="journal article" date="2018" name="Elife">
        <title>Firefly genomes illuminate parallel origins of bioluminescence in beetles.</title>
        <authorList>
            <person name="Fallon T.R."/>
            <person name="Lower S.E."/>
            <person name="Chang C.H."/>
            <person name="Bessho-Uehara M."/>
            <person name="Martin G.J."/>
            <person name="Bewick A.J."/>
            <person name="Behringer M."/>
            <person name="Debat H.J."/>
            <person name="Wong I."/>
            <person name="Day J.C."/>
            <person name="Suvorov A."/>
            <person name="Silva C.J."/>
            <person name="Stanger-Hall K.F."/>
            <person name="Hall D.W."/>
            <person name="Schmitz R.J."/>
            <person name="Nelson D.R."/>
            <person name="Lewis S.M."/>
            <person name="Shigenobu S."/>
            <person name="Bybee S.M."/>
            <person name="Larracuente A.M."/>
            <person name="Oba Y."/>
            <person name="Weng J.K."/>
        </authorList>
    </citation>
    <scope>NUCLEOTIDE SEQUENCE [LARGE SCALE GENOMIC DNA]</scope>
    <source>
        <strain evidence="1">1611_PpyrPB1</strain>
        <tissue evidence="1">Whole body</tissue>
    </source>
</reference>